<dbReference type="EMBL" id="JAEKJA010000001">
    <property type="protein sequence ID" value="MBJ3774180.1"/>
    <property type="molecule type" value="Genomic_DNA"/>
</dbReference>
<dbReference type="Gene3D" id="3.40.630.40">
    <property type="entry name" value="Zn-dependent exopeptidases"/>
    <property type="match status" value="1"/>
</dbReference>
<comment type="caution">
    <text evidence="1">The sequence shown here is derived from an EMBL/GenBank/DDBJ whole genome shotgun (WGS) entry which is preliminary data.</text>
</comment>
<name>A0A934ILL9_9HYPH</name>
<dbReference type="RefSeq" id="WP_198880081.1">
    <property type="nucleotide sequence ID" value="NZ_JAEKJA010000001.1"/>
</dbReference>
<accession>A0A934ILL9</accession>
<evidence type="ECO:0000313" key="1">
    <source>
        <dbReference type="EMBL" id="MBJ3774180.1"/>
    </source>
</evidence>
<dbReference type="SUPFAM" id="SSF53187">
    <property type="entry name" value="Zn-dependent exopeptidases"/>
    <property type="match status" value="1"/>
</dbReference>
<organism evidence="1 2">
    <name type="scientific">Acuticoccus mangrovi</name>
    <dbReference type="NCBI Taxonomy" id="2796142"/>
    <lineage>
        <taxon>Bacteria</taxon>
        <taxon>Pseudomonadati</taxon>
        <taxon>Pseudomonadota</taxon>
        <taxon>Alphaproteobacteria</taxon>
        <taxon>Hyphomicrobiales</taxon>
        <taxon>Amorphaceae</taxon>
        <taxon>Acuticoccus</taxon>
    </lineage>
</organism>
<dbReference type="Proteomes" id="UP000609531">
    <property type="component" value="Unassembled WGS sequence"/>
</dbReference>
<sequence length="262" mass="28471">MAASAPLLPRAEDAPLLSPGDPLPVEVVRPDAPNTVLLTCEHAGLAIPSCLGDLGVADADLRDHVGWDIGAAQVCRRMARRLDAAAVLQPYSRLVVDCNRPPEAVDFVPALSHGVAVPANEGISGRDRARRLEIFVPYQSEISCRIARPRVRIALSIHSFTPVLSRRTRPWDVGFLFRKDTATSAYLAETLAALAPGATIGLNEPYSIDDASDWFVPRHGEPSGVPHALVEIRNDHLRKPEGCALWADLLAECVICFLETRR</sequence>
<gene>
    <name evidence="1" type="ORF">JCR33_00660</name>
</gene>
<dbReference type="Pfam" id="PF05013">
    <property type="entry name" value="FGase"/>
    <property type="match status" value="1"/>
</dbReference>
<proteinExistence type="predicted"/>
<keyword evidence="2" id="KW-1185">Reference proteome</keyword>
<dbReference type="PIRSF" id="PIRSF029730">
    <property type="entry name" value="UCP029730"/>
    <property type="match status" value="1"/>
</dbReference>
<dbReference type="InterPro" id="IPR011227">
    <property type="entry name" value="UCP029730"/>
</dbReference>
<reference evidence="1" key="1">
    <citation type="submission" date="2020-12" db="EMBL/GenBank/DDBJ databases">
        <title>Bacterial taxonomy.</title>
        <authorList>
            <person name="Pan X."/>
        </authorList>
    </citation>
    <scope>NUCLEOTIDE SEQUENCE</scope>
    <source>
        <strain evidence="1">B2012</strain>
    </source>
</reference>
<evidence type="ECO:0000313" key="2">
    <source>
        <dbReference type="Proteomes" id="UP000609531"/>
    </source>
</evidence>
<dbReference type="InterPro" id="IPR007709">
    <property type="entry name" value="N-FG_amidohydro"/>
</dbReference>
<dbReference type="AlphaFoldDB" id="A0A934ILL9"/>
<protein>
    <submittedName>
        <fullName evidence="1">N-formylglutamate amidohydrolase</fullName>
    </submittedName>
</protein>